<feature type="compositionally biased region" description="Polar residues" evidence="1">
    <location>
        <begin position="138"/>
        <end position="147"/>
    </location>
</feature>
<accession>A0A0D2DGP8</accession>
<dbReference type="RefSeq" id="XP_013280669.1">
    <property type="nucleotide sequence ID" value="XM_013425215.1"/>
</dbReference>
<dbReference type="VEuPathDB" id="FungiDB:Z517_09305"/>
<protein>
    <submittedName>
        <fullName evidence="2">Unplaced genomic scaffold supercont1.6, whole genome shotgun sequence</fullName>
    </submittedName>
</protein>
<dbReference type="GeneID" id="25308795"/>
<evidence type="ECO:0000256" key="1">
    <source>
        <dbReference type="SAM" id="MobiDB-lite"/>
    </source>
</evidence>
<dbReference type="HOGENOM" id="CLU_1768106_0_0_1"/>
<evidence type="ECO:0000313" key="2">
    <source>
        <dbReference type="EMBL" id="KIW76861.1"/>
    </source>
</evidence>
<organism evidence="2 3">
    <name type="scientific">Fonsecaea pedrosoi CBS 271.37</name>
    <dbReference type="NCBI Taxonomy" id="1442368"/>
    <lineage>
        <taxon>Eukaryota</taxon>
        <taxon>Fungi</taxon>
        <taxon>Dikarya</taxon>
        <taxon>Ascomycota</taxon>
        <taxon>Pezizomycotina</taxon>
        <taxon>Eurotiomycetes</taxon>
        <taxon>Chaetothyriomycetidae</taxon>
        <taxon>Chaetothyriales</taxon>
        <taxon>Herpotrichiellaceae</taxon>
        <taxon>Fonsecaea</taxon>
    </lineage>
</organism>
<name>A0A0D2DGP8_9EURO</name>
<gene>
    <name evidence="2" type="ORF">Z517_09305</name>
</gene>
<feature type="compositionally biased region" description="Polar residues" evidence="1">
    <location>
        <begin position="99"/>
        <end position="114"/>
    </location>
</feature>
<dbReference type="AlphaFoldDB" id="A0A0D2DGP8"/>
<feature type="compositionally biased region" description="Acidic residues" evidence="1">
    <location>
        <begin position="119"/>
        <end position="128"/>
    </location>
</feature>
<evidence type="ECO:0000313" key="3">
    <source>
        <dbReference type="Proteomes" id="UP000053029"/>
    </source>
</evidence>
<dbReference type="Proteomes" id="UP000053029">
    <property type="component" value="Unassembled WGS sequence"/>
</dbReference>
<feature type="region of interest" description="Disordered" evidence="1">
    <location>
        <begin position="99"/>
        <end position="147"/>
    </location>
</feature>
<keyword evidence="3" id="KW-1185">Reference proteome</keyword>
<proteinExistence type="predicted"/>
<sequence>MPPGVRAHRRHTLVLGVGLQRRQLETLGSPSPSNLFLPMFKMHHICRGTSSSARFGVAAGHLSATSHGAYWTRQRVKLHEAVGIVETMQRGLVERLVGSTGSSILPYPTNTGTGHTEAGDDENDENEQDHDKGKRASKSSNIPKLIR</sequence>
<dbReference type="EMBL" id="KN846974">
    <property type="protein sequence ID" value="KIW76861.1"/>
    <property type="molecule type" value="Genomic_DNA"/>
</dbReference>
<reference evidence="2 3" key="1">
    <citation type="submission" date="2015-01" db="EMBL/GenBank/DDBJ databases">
        <title>The Genome Sequence of Fonsecaea pedrosoi CBS 271.37.</title>
        <authorList>
            <consortium name="The Broad Institute Genomics Platform"/>
            <person name="Cuomo C."/>
            <person name="de Hoog S."/>
            <person name="Gorbushina A."/>
            <person name="Stielow B."/>
            <person name="Teixiera M."/>
            <person name="Abouelleil A."/>
            <person name="Chapman S.B."/>
            <person name="Priest M."/>
            <person name="Young S.K."/>
            <person name="Wortman J."/>
            <person name="Nusbaum C."/>
            <person name="Birren B."/>
        </authorList>
    </citation>
    <scope>NUCLEOTIDE SEQUENCE [LARGE SCALE GENOMIC DNA]</scope>
    <source>
        <strain evidence="2 3">CBS 271.37</strain>
    </source>
</reference>